<evidence type="ECO:0000313" key="2">
    <source>
        <dbReference type="Proteomes" id="UP001519332"/>
    </source>
</evidence>
<dbReference type="Proteomes" id="UP001519332">
    <property type="component" value="Unassembled WGS sequence"/>
</dbReference>
<name>A0ABS4TJ52_9PSEU</name>
<reference evidence="1 2" key="1">
    <citation type="submission" date="2021-03" db="EMBL/GenBank/DDBJ databases">
        <title>Sequencing the genomes of 1000 actinobacteria strains.</title>
        <authorList>
            <person name="Klenk H.-P."/>
        </authorList>
    </citation>
    <scope>NUCLEOTIDE SEQUENCE [LARGE SCALE GENOMIC DNA]</scope>
    <source>
        <strain evidence="1 2">DSM 46670</strain>
    </source>
</reference>
<sequence>MTSWQSRLLANVFATTVRPLAAHAPLTPRTLRWARRVIDRTVAGTGRLQARTMARRLRGADVPCEL</sequence>
<organism evidence="1 2">
    <name type="scientific">Kibdelosporangium banguiense</name>
    <dbReference type="NCBI Taxonomy" id="1365924"/>
    <lineage>
        <taxon>Bacteria</taxon>
        <taxon>Bacillati</taxon>
        <taxon>Actinomycetota</taxon>
        <taxon>Actinomycetes</taxon>
        <taxon>Pseudonocardiales</taxon>
        <taxon>Pseudonocardiaceae</taxon>
        <taxon>Kibdelosporangium</taxon>
    </lineage>
</organism>
<dbReference type="RefSeq" id="WP_209641776.1">
    <property type="nucleotide sequence ID" value="NZ_JAGINW010000001.1"/>
</dbReference>
<dbReference type="EMBL" id="JAGINW010000001">
    <property type="protein sequence ID" value="MBP2324439.1"/>
    <property type="molecule type" value="Genomic_DNA"/>
</dbReference>
<proteinExistence type="predicted"/>
<evidence type="ECO:0000313" key="1">
    <source>
        <dbReference type="EMBL" id="MBP2324439.1"/>
    </source>
</evidence>
<comment type="caution">
    <text evidence="1">The sequence shown here is derived from an EMBL/GenBank/DDBJ whole genome shotgun (WGS) entry which is preliminary data.</text>
</comment>
<accession>A0ABS4TJ52</accession>
<protein>
    <submittedName>
        <fullName evidence="1">Uncharacterized protein</fullName>
    </submittedName>
</protein>
<keyword evidence="2" id="KW-1185">Reference proteome</keyword>
<gene>
    <name evidence="1" type="ORF">JOF56_004824</name>
</gene>